<evidence type="ECO:0000313" key="3">
    <source>
        <dbReference type="Proteomes" id="UP000886520"/>
    </source>
</evidence>
<feature type="compositionally biased region" description="Basic and acidic residues" evidence="1">
    <location>
        <begin position="187"/>
        <end position="200"/>
    </location>
</feature>
<feature type="region of interest" description="Disordered" evidence="1">
    <location>
        <begin position="265"/>
        <end position="323"/>
    </location>
</feature>
<feature type="compositionally biased region" description="Acidic residues" evidence="1">
    <location>
        <begin position="224"/>
        <end position="236"/>
    </location>
</feature>
<accession>A0A9D4ZET6</accession>
<sequence>MSYRSRASLTMSHRRAGPSSKDRGDAGQGGYPSLIARRREERSSTVSENAVLEVSEDSERGPKKHLRIFHGCARNSARDECDEDEDVNAVPFHAPLDLICGYTSSREGHDPMDTIISCVEISSDAETSVDDNSDEHHAIMDSIDASGLNDLHSVPPSVDIAAADHEGVTEKADDLQKVRPSVVAADKYPHEVTGRPDDLHNVPPSNVATGEYPQEVTDQRRDDNDEQDNNSDEGADIYEYSCVDGSDLNDLYDVPRSDIAAHELHPHEATERPDDNHEQDSINSDEGASIHDSDDYADDHNESADTKGKELERDPQLPFDSTSFTGVENVPSWLPKFVYETGYFSDCPDHKNRLINYFHYDPVTKATKLLCGGLCRKAKSIDADLDILLQVRRNTRMNAIEQNSTLGKYFNTDGIQLFKCNHMNVIFLRSPKWAHVSIEQKEKGKATENVPSSSMCIMQRKGESTEDVPLRGSKGLLRPVSAATKKSALVPTRSERCCLTCKRVLALQSDVICCSIECKLGAMKLGKIPSNLCEVCSREYDLHFWIESCQQHNVDINKPHPIMKLLLKLEGYDDSNSPEGWTEKILERLAQIEGRKEEAQTDQTKKDTAH</sequence>
<name>A0A9D4ZET6_ADICA</name>
<feature type="compositionally biased region" description="Polar residues" evidence="1">
    <location>
        <begin position="1"/>
        <end position="11"/>
    </location>
</feature>
<dbReference type="PANTHER" id="PTHR31065">
    <property type="entry name" value="PLATZ TRANSCRIPTION FACTOR FAMILY PROTEIN"/>
    <property type="match status" value="1"/>
</dbReference>
<feature type="region of interest" description="Disordered" evidence="1">
    <location>
        <begin position="186"/>
        <end position="237"/>
    </location>
</feature>
<feature type="region of interest" description="Disordered" evidence="1">
    <location>
        <begin position="1"/>
        <end position="60"/>
    </location>
</feature>
<dbReference type="EMBL" id="JABFUD020000014">
    <property type="protein sequence ID" value="KAI5070690.1"/>
    <property type="molecule type" value="Genomic_DNA"/>
</dbReference>
<dbReference type="PANTHER" id="PTHR31065:SF1">
    <property type="entry name" value="OS09G0116050 PROTEIN"/>
    <property type="match status" value="1"/>
</dbReference>
<reference evidence="2" key="1">
    <citation type="submission" date="2021-01" db="EMBL/GenBank/DDBJ databases">
        <title>Adiantum capillus-veneris genome.</title>
        <authorList>
            <person name="Fang Y."/>
            <person name="Liao Q."/>
        </authorList>
    </citation>
    <scope>NUCLEOTIDE SEQUENCE</scope>
    <source>
        <strain evidence="2">H3</strain>
        <tissue evidence="2">Leaf</tissue>
    </source>
</reference>
<feature type="compositionally biased region" description="Basic and acidic residues" evidence="1">
    <location>
        <begin position="288"/>
        <end position="315"/>
    </location>
</feature>
<feature type="compositionally biased region" description="Basic and acidic residues" evidence="1">
    <location>
        <begin position="265"/>
        <end position="280"/>
    </location>
</feature>
<dbReference type="Proteomes" id="UP000886520">
    <property type="component" value="Chromosome 14"/>
</dbReference>
<proteinExistence type="predicted"/>
<evidence type="ECO:0000313" key="2">
    <source>
        <dbReference type="EMBL" id="KAI5070690.1"/>
    </source>
</evidence>
<gene>
    <name evidence="2" type="ORF">GOP47_0015033</name>
</gene>
<organism evidence="2 3">
    <name type="scientific">Adiantum capillus-veneris</name>
    <name type="common">Maidenhair fern</name>
    <dbReference type="NCBI Taxonomy" id="13818"/>
    <lineage>
        <taxon>Eukaryota</taxon>
        <taxon>Viridiplantae</taxon>
        <taxon>Streptophyta</taxon>
        <taxon>Embryophyta</taxon>
        <taxon>Tracheophyta</taxon>
        <taxon>Polypodiopsida</taxon>
        <taxon>Polypodiidae</taxon>
        <taxon>Polypodiales</taxon>
        <taxon>Pteridineae</taxon>
        <taxon>Pteridaceae</taxon>
        <taxon>Vittarioideae</taxon>
        <taxon>Adiantum</taxon>
    </lineage>
</organism>
<dbReference type="AlphaFoldDB" id="A0A9D4ZET6"/>
<keyword evidence="3" id="KW-1185">Reference proteome</keyword>
<evidence type="ECO:0000256" key="1">
    <source>
        <dbReference type="SAM" id="MobiDB-lite"/>
    </source>
</evidence>
<comment type="caution">
    <text evidence="2">The sequence shown here is derived from an EMBL/GenBank/DDBJ whole genome shotgun (WGS) entry which is preliminary data.</text>
</comment>
<protein>
    <submittedName>
        <fullName evidence="2">Uncharacterized protein</fullName>
    </submittedName>
</protein>